<evidence type="ECO:0000256" key="5">
    <source>
        <dbReference type="ARBA" id="ARBA00022723"/>
    </source>
</evidence>
<dbReference type="EMBL" id="RJVO01000009">
    <property type="protein sequence ID" value="ROH86466.1"/>
    <property type="molecule type" value="Genomic_DNA"/>
</dbReference>
<dbReference type="GO" id="GO:0031564">
    <property type="term" value="P:transcription antitermination"/>
    <property type="evidence" value="ECO:0007669"/>
    <property type="project" value="UniProtKB-KW"/>
</dbReference>
<organism evidence="12 13">
    <name type="scientific">Stagnimonas aquatica</name>
    <dbReference type="NCBI Taxonomy" id="2689987"/>
    <lineage>
        <taxon>Bacteria</taxon>
        <taxon>Pseudomonadati</taxon>
        <taxon>Pseudomonadota</taxon>
        <taxon>Gammaproteobacteria</taxon>
        <taxon>Nevskiales</taxon>
        <taxon>Nevskiaceae</taxon>
        <taxon>Stagnimonas</taxon>
    </lineage>
</organism>
<feature type="binding site" evidence="11">
    <location>
        <position position="81"/>
    </location>
    <ligand>
        <name>Mg(2+)</name>
        <dbReference type="ChEBI" id="CHEBI:18420"/>
        <label>1</label>
        <note>catalytic</note>
    </ligand>
</feature>
<evidence type="ECO:0000256" key="6">
    <source>
        <dbReference type="ARBA" id="ARBA00022801"/>
    </source>
</evidence>
<keyword evidence="7" id="KW-0889">Transcription antitermination</keyword>
<evidence type="ECO:0000256" key="2">
    <source>
        <dbReference type="ARBA" id="ARBA00001946"/>
    </source>
</evidence>
<keyword evidence="13" id="KW-1185">Reference proteome</keyword>
<keyword evidence="6" id="KW-0378">Hydrolase</keyword>
<evidence type="ECO:0000256" key="10">
    <source>
        <dbReference type="ARBA" id="ARBA00030730"/>
    </source>
</evidence>
<evidence type="ECO:0000313" key="12">
    <source>
        <dbReference type="EMBL" id="ROH86466.1"/>
    </source>
</evidence>
<evidence type="ECO:0000256" key="3">
    <source>
        <dbReference type="ARBA" id="ARBA00009759"/>
    </source>
</evidence>
<evidence type="ECO:0000256" key="9">
    <source>
        <dbReference type="ARBA" id="ARBA00023884"/>
    </source>
</evidence>
<dbReference type="SUPFAM" id="SSF56655">
    <property type="entry name" value="Carbohydrate phosphatase"/>
    <property type="match status" value="1"/>
</dbReference>
<dbReference type="PRINTS" id="PR00377">
    <property type="entry name" value="IMPHPHTASES"/>
</dbReference>
<keyword evidence="7" id="KW-0805">Transcription regulation</keyword>
<dbReference type="InParanoid" id="A0A3N0V0X8"/>
<evidence type="ECO:0000256" key="4">
    <source>
        <dbReference type="ARBA" id="ARBA00013106"/>
    </source>
</evidence>
<name>A0A3N0V0X8_9GAMM</name>
<reference evidence="12 13" key="1">
    <citation type="submission" date="2018-10" db="EMBL/GenBank/DDBJ databases">
        <authorList>
            <person name="Chen W.-M."/>
        </authorList>
    </citation>
    <scope>NUCLEOTIDE SEQUENCE [LARGE SCALE GENOMIC DNA]</scope>
    <source>
        <strain evidence="12 13">THS-13</strain>
    </source>
</reference>
<dbReference type="FunFam" id="3.30.540.10:FF:000003">
    <property type="entry name" value="Inositol-1-monophosphatase"/>
    <property type="match status" value="1"/>
</dbReference>
<dbReference type="Pfam" id="PF00459">
    <property type="entry name" value="Inositol_P"/>
    <property type="match status" value="1"/>
</dbReference>
<dbReference type="GO" id="GO:0008934">
    <property type="term" value="F:inositol monophosphate 1-phosphatase activity"/>
    <property type="evidence" value="ECO:0007669"/>
    <property type="project" value="TreeGrafter"/>
</dbReference>
<dbReference type="Gene3D" id="3.30.540.10">
    <property type="entry name" value="Fructose-1,6-Bisphosphatase, subunit A, domain 1"/>
    <property type="match status" value="1"/>
</dbReference>
<proteinExistence type="inferred from homology"/>
<gene>
    <name evidence="12" type="ORF">ED208_15635</name>
</gene>
<feature type="binding site" evidence="11">
    <location>
        <position position="83"/>
    </location>
    <ligand>
        <name>Mg(2+)</name>
        <dbReference type="ChEBI" id="CHEBI:18420"/>
        <label>1</label>
        <note>catalytic</note>
    </ligand>
</feature>
<feature type="binding site" evidence="11">
    <location>
        <position position="84"/>
    </location>
    <ligand>
        <name>Mg(2+)</name>
        <dbReference type="ChEBI" id="CHEBI:18420"/>
        <label>1</label>
        <note>catalytic</note>
    </ligand>
</feature>
<accession>A0A3N0V0X8</accession>
<evidence type="ECO:0000256" key="1">
    <source>
        <dbReference type="ARBA" id="ARBA00001033"/>
    </source>
</evidence>
<keyword evidence="8 11" id="KW-0460">Magnesium</keyword>
<evidence type="ECO:0000313" key="13">
    <source>
        <dbReference type="Proteomes" id="UP000282106"/>
    </source>
</evidence>
<comment type="caution">
    <text evidence="12">The sequence shown here is derived from an EMBL/GenBank/DDBJ whole genome shotgun (WGS) entry which is preliminary data.</text>
</comment>
<dbReference type="InterPro" id="IPR000760">
    <property type="entry name" value="Inositol_monophosphatase-like"/>
</dbReference>
<dbReference type="GO" id="GO:0006020">
    <property type="term" value="P:inositol metabolic process"/>
    <property type="evidence" value="ECO:0007669"/>
    <property type="project" value="TreeGrafter"/>
</dbReference>
<dbReference type="PROSITE" id="PS00629">
    <property type="entry name" value="IMP_1"/>
    <property type="match status" value="1"/>
</dbReference>
<dbReference type="RefSeq" id="WP_123212861.1">
    <property type="nucleotide sequence ID" value="NZ_RJVO01000009.1"/>
</dbReference>
<evidence type="ECO:0000256" key="7">
    <source>
        <dbReference type="ARBA" id="ARBA00022814"/>
    </source>
</evidence>
<dbReference type="PANTHER" id="PTHR20854">
    <property type="entry name" value="INOSITOL MONOPHOSPHATASE"/>
    <property type="match status" value="1"/>
</dbReference>
<dbReference type="GO" id="GO:0046872">
    <property type="term" value="F:metal ion binding"/>
    <property type="evidence" value="ECO:0007669"/>
    <property type="project" value="UniProtKB-KW"/>
</dbReference>
<comment type="cofactor">
    <cofactor evidence="2 11">
        <name>Mg(2+)</name>
        <dbReference type="ChEBI" id="CHEBI:18420"/>
    </cofactor>
</comment>
<dbReference type="PANTHER" id="PTHR20854:SF4">
    <property type="entry name" value="INOSITOL-1-MONOPHOSPHATASE-RELATED"/>
    <property type="match status" value="1"/>
</dbReference>
<dbReference type="AlphaFoldDB" id="A0A3N0V0X8"/>
<comment type="similarity">
    <text evidence="3">Belongs to the inositol monophosphatase superfamily.</text>
</comment>
<sequence>MSPFLTAALEAARAADAVVRAHYRKNFEVRIKADASPVTEVDEAAEAAVKAVLLKHFPGHGFFGEESGKDNASAEYLWLVDPIDGTKAFVRGYPMFSTQIALMHRGELILGVSSAPCWNGGAGETCYAERGEGAYLLGAQGPEPLRVSDIATLPKATLSLGNLATLAASPSWARLGAVIPQLHRIRGYADFLHYHLLASGRIDAVVETNVNILDIAALVVIVREAGGVFTELDGGPISLATTSVLASNGALQETLRTALAYTPA</sequence>
<evidence type="ECO:0000256" key="8">
    <source>
        <dbReference type="ARBA" id="ARBA00022842"/>
    </source>
</evidence>
<feature type="binding site" evidence="11">
    <location>
        <position position="65"/>
    </location>
    <ligand>
        <name>Mg(2+)</name>
        <dbReference type="ChEBI" id="CHEBI:18420"/>
        <label>1</label>
        <note>catalytic</note>
    </ligand>
</feature>
<comment type="catalytic activity">
    <reaction evidence="1">
        <text>a myo-inositol phosphate + H2O = myo-inositol + phosphate</text>
        <dbReference type="Rhea" id="RHEA:24056"/>
        <dbReference type="ChEBI" id="CHEBI:15377"/>
        <dbReference type="ChEBI" id="CHEBI:17268"/>
        <dbReference type="ChEBI" id="CHEBI:43474"/>
        <dbReference type="ChEBI" id="CHEBI:84139"/>
        <dbReference type="EC" id="3.1.3.25"/>
    </reaction>
</comment>
<keyword evidence="7" id="KW-0804">Transcription</keyword>
<dbReference type="EC" id="3.1.3.25" evidence="4"/>
<dbReference type="Gene3D" id="3.40.190.80">
    <property type="match status" value="1"/>
</dbReference>
<keyword evidence="5 11" id="KW-0479">Metal-binding</keyword>
<dbReference type="Proteomes" id="UP000282106">
    <property type="component" value="Unassembled WGS sequence"/>
</dbReference>
<dbReference type="GO" id="GO:0007165">
    <property type="term" value="P:signal transduction"/>
    <property type="evidence" value="ECO:0007669"/>
    <property type="project" value="TreeGrafter"/>
</dbReference>
<evidence type="ECO:0000256" key="11">
    <source>
        <dbReference type="PIRSR" id="PIRSR600760-2"/>
    </source>
</evidence>
<dbReference type="InterPro" id="IPR020583">
    <property type="entry name" value="Inositol_monoP_metal-BS"/>
</dbReference>
<feature type="binding site" evidence="11">
    <location>
        <position position="214"/>
    </location>
    <ligand>
        <name>Mg(2+)</name>
        <dbReference type="ChEBI" id="CHEBI:18420"/>
        <label>1</label>
        <note>catalytic</note>
    </ligand>
</feature>
<protein>
    <recommendedName>
        <fullName evidence="9">Nus factor SuhB</fullName>
        <ecNumber evidence="4">3.1.3.25</ecNumber>
    </recommendedName>
    <alternativeName>
        <fullName evidence="10">Inositol-1-monophosphatase</fullName>
    </alternativeName>
</protein>